<keyword evidence="7" id="KW-0998">Cell outer membrane</keyword>
<keyword evidence="11" id="KW-0675">Receptor</keyword>
<protein>
    <submittedName>
        <fullName evidence="11">TonB-dependent receptor</fullName>
    </submittedName>
</protein>
<dbReference type="Proteomes" id="UP000479293">
    <property type="component" value="Unassembled WGS sequence"/>
</dbReference>
<keyword evidence="2" id="KW-0813">Transport</keyword>
<evidence type="ECO:0000256" key="8">
    <source>
        <dbReference type="SAM" id="SignalP"/>
    </source>
</evidence>
<dbReference type="SUPFAM" id="SSF49478">
    <property type="entry name" value="Cna protein B-type domain"/>
    <property type="match status" value="1"/>
</dbReference>
<organism evidence="11 12">
    <name type="scientific">Salmonirosea aquatica</name>
    <dbReference type="NCBI Taxonomy" id="2654236"/>
    <lineage>
        <taxon>Bacteria</taxon>
        <taxon>Pseudomonadati</taxon>
        <taxon>Bacteroidota</taxon>
        <taxon>Cytophagia</taxon>
        <taxon>Cytophagales</taxon>
        <taxon>Spirosomataceae</taxon>
        <taxon>Salmonirosea</taxon>
    </lineage>
</organism>
<comment type="caution">
    <text evidence="11">The sequence shown here is derived from an EMBL/GenBank/DDBJ whole genome shotgun (WGS) entry which is preliminary data.</text>
</comment>
<evidence type="ECO:0000256" key="2">
    <source>
        <dbReference type="ARBA" id="ARBA00022448"/>
    </source>
</evidence>
<evidence type="ECO:0000256" key="1">
    <source>
        <dbReference type="ARBA" id="ARBA00004571"/>
    </source>
</evidence>
<name>A0A7C9BS43_9BACT</name>
<dbReference type="InterPro" id="IPR012910">
    <property type="entry name" value="Plug_dom"/>
</dbReference>
<dbReference type="InterPro" id="IPR041700">
    <property type="entry name" value="OMP_b-brl_3"/>
</dbReference>
<dbReference type="Gene3D" id="2.40.170.20">
    <property type="entry name" value="TonB-dependent receptor, beta-barrel domain"/>
    <property type="match status" value="1"/>
</dbReference>
<dbReference type="Gene3D" id="2.60.40.1120">
    <property type="entry name" value="Carboxypeptidase-like, regulatory domain"/>
    <property type="match status" value="1"/>
</dbReference>
<dbReference type="GO" id="GO:0044718">
    <property type="term" value="P:siderophore transmembrane transport"/>
    <property type="evidence" value="ECO:0007669"/>
    <property type="project" value="TreeGrafter"/>
</dbReference>
<dbReference type="InterPro" id="IPR036942">
    <property type="entry name" value="Beta-barrel_TonB_sf"/>
</dbReference>
<evidence type="ECO:0000256" key="6">
    <source>
        <dbReference type="ARBA" id="ARBA00023136"/>
    </source>
</evidence>
<dbReference type="AlphaFoldDB" id="A0A7C9BS43"/>
<dbReference type="Pfam" id="PF07715">
    <property type="entry name" value="Plug"/>
    <property type="match status" value="1"/>
</dbReference>
<dbReference type="GO" id="GO:0009279">
    <property type="term" value="C:cell outer membrane"/>
    <property type="evidence" value="ECO:0007669"/>
    <property type="project" value="UniProtKB-SubCell"/>
</dbReference>
<dbReference type="Gene3D" id="2.170.130.10">
    <property type="entry name" value="TonB-dependent receptor, plug domain"/>
    <property type="match status" value="1"/>
</dbReference>
<sequence length="810" mass="90304">MKTRYLLVVLIFLLCFNQVLAQSVPGTDTVSGIVADSASQNPLDLITVQLLNKANTPVNVVYTAADGSFSIGYPEAGNYTLVLSGVGYKNRKIPVNATDDAQRTIRLGTILLSPETVALKEVLVTAAKPIVTQEIDRITYDLQADPESKVYSVLEMMRKVPLLSLDADNTLYMKGNTDFRILVDGKPSSMVERNYKEILRSMPASSIERIEVITSPPAKYDAEGLAGIINIVTRKKLDNGYRGSVNVSERFPVGGPGVGGTVSFKQGKLGMTALFGASIYNTPEVSSWANRTTLSAQPTYLTQTNTTLNKNRSGYLGYEVSYELDSLNLISGQVNLNGSKSSGGAHQNSILRSTSEILQRYDLADDRGGTGDGIDASLNYQRGFKRNKNQLLTFSYRFLKFGNEQNDALQLTNTLNYDLPDYQQTNLQNFSEQTAQIDFVYPVRKLTVEAGVKAILRDNESDFQYRSYNPDKGVFEPRPDFSNQYDNTQNVYGAYNSYQYTFKKWGIKAGARIEQTVMRADFISTQSEAKQHYFNVIPSVSINRKFRKDVGMNLGFSQRIQRPGIYQLNPFVDRSNPLFERTGNPGLRPALVNDFQLGYNKSAKGSVSLGIGATLFQDLIFQVSVLDPASDITRVTYENTGRARLLTGNMNINYPFTKRWNASVNARAAHGKVEGVVNGTRQTNQGLMYSVNVSTGYRFEKEWRITANLNANGPNVNLQGTSNTMVGTSISINKDLVKEKLSIAAAFNNPFTKFRKDHRESFGPNFLQTNDRRDYFRSFHLSLNYKFGKLKEEIKRNKRGIRNDDVQTGG</sequence>
<dbReference type="PANTHER" id="PTHR30069:SF29">
    <property type="entry name" value="HEMOGLOBIN AND HEMOGLOBIN-HAPTOGLOBIN-BINDING PROTEIN 1-RELATED"/>
    <property type="match status" value="1"/>
</dbReference>
<evidence type="ECO:0000313" key="12">
    <source>
        <dbReference type="Proteomes" id="UP000479293"/>
    </source>
</evidence>
<dbReference type="PANTHER" id="PTHR30069">
    <property type="entry name" value="TONB-DEPENDENT OUTER MEMBRANE RECEPTOR"/>
    <property type="match status" value="1"/>
</dbReference>
<dbReference type="Pfam" id="PF13715">
    <property type="entry name" value="CarbopepD_reg_2"/>
    <property type="match status" value="1"/>
</dbReference>
<dbReference type="SUPFAM" id="SSF56935">
    <property type="entry name" value="Porins"/>
    <property type="match status" value="1"/>
</dbReference>
<evidence type="ECO:0000313" key="11">
    <source>
        <dbReference type="EMBL" id="MPR34759.1"/>
    </source>
</evidence>
<gene>
    <name evidence="11" type="ORF">GBK04_15700</name>
</gene>
<evidence type="ECO:0000256" key="7">
    <source>
        <dbReference type="ARBA" id="ARBA00023237"/>
    </source>
</evidence>
<feature type="domain" description="TonB-dependent receptor plug" evidence="9">
    <location>
        <begin position="149"/>
        <end position="228"/>
    </location>
</feature>
<evidence type="ECO:0000259" key="9">
    <source>
        <dbReference type="Pfam" id="PF07715"/>
    </source>
</evidence>
<feature type="chain" id="PRO_5028940324" evidence="8">
    <location>
        <begin position="22"/>
        <end position="810"/>
    </location>
</feature>
<proteinExistence type="predicted"/>
<feature type="domain" description="Outer membrane protein beta-barrel" evidence="10">
    <location>
        <begin position="387"/>
        <end position="785"/>
    </location>
</feature>
<evidence type="ECO:0000256" key="5">
    <source>
        <dbReference type="ARBA" id="ARBA00022729"/>
    </source>
</evidence>
<keyword evidence="12" id="KW-1185">Reference proteome</keyword>
<keyword evidence="3" id="KW-1134">Transmembrane beta strand</keyword>
<dbReference type="InterPro" id="IPR039426">
    <property type="entry name" value="TonB-dep_rcpt-like"/>
</dbReference>
<keyword evidence="4" id="KW-0812">Transmembrane</keyword>
<feature type="signal peptide" evidence="8">
    <location>
        <begin position="1"/>
        <end position="21"/>
    </location>
</feature>
<dbReference type="GO" id="GO:0015344">
    <property type="term" value="F:siderophore uptake transmembrane transporter activity"/>
    <property type="evidence" value="ECO:0007669"/>
    <property type="project" value="TreeGrafter"/>
</dbReference>
<accession>A0A7C9BS43</accession>
<keyword evidence="6" id="KW-0472">Membrane</keyword>
<dbReference type="InterPro" id="IPR037066">
    <property type="entry name" value="Plug_dom_sf"/>
</dbReference>
<evidence type="ECO:0000259" key="10">
    <source>
        <dbReference type="Pfam" id="PF14905"/>
    </source>
</evidence>
<dbReference type="Pfam" id="PF14905">
    <property type="entry name" value="OMP_b-brl_3"/>
    <property type="match status" value="1"/>
</dbReference>
<evidence type="ECO:0000256" key="4">
    <source>
        <dbReference type="ARBA" id="ARBA00022692"/>
    </source>
</evidence>
<comment type="subcellular location">
    <subcellularLocation>
        <location evidence="1">Cell outer membrane</location>
        <topology evidence="1">Multi-pass membrane protein</topology>
    </subcellularLocation>
</comment>
<dbReference type="RefSeq" id="WP_152761242.1">
    <property type="nucleotide sequence ID" value="NZ_WHLY01000002.1"/>
</dbReference>
<reference evidence="11 12" key="1">
    <citation type="submission" date="2019-10" db="EMBL/GenBank/DDBJ databases">
        <title>Draft Genome Sequence of Cytophagaceae sp. SJW1-29.</title>
        <authorList>
            <person name="Choi A."/>
        </authorList>
    </citation>
    <scope>NUCLEOTIDE SEQUENCE [LARGE SCALE GENOMIC DNA]</scope>
    <source>
        <strain evidence="11 12">SJW1-29</strain>
    </source>
</reference>
<keyword evidence="5 8" id="KW-0732">Signal</keyword>
<dbReference type="EMBL" id="WHLY01000002">
    <property type="protein sequence ID" value="MPR34759.1"/>
    <property type="molecule type" value="Genomic_DNA"/>
</dbReference>
<evidence type="ECO:0000256" key="3">
    <source>
        <dbReference type="ARBA" id="ARBA00022452"/>
    </source>
</evidence>